<comment type="caution">
    <text evidence="2">The sequence shown here is derived from an EMBL/GenBank/DDBJ whole genome shotgun (WGS) entry which is preliminary data.</text>
</comment>
<dbReference type="EMBL" id="MLJW01000750">
    <property type="protein sequence ID" value="OIQ82958.1"/>
    <property type="molecule type" value="Genomic_DNA"/>
</dbReference>
<accession>A0A1J5QHH2</accession>
<dbReference type="AlphaFoldDB" id="A0A1J5QHH2"/>
<sequence>MSTRLLLEGDDLELLLTRVRAEYGPDATVVRAERVRTGGIAGFFARERFELTIEVPERGPLGGWARAGRGALGGQRSHPEATGIDALLDAADAAERGEQPPALPAPVPAGPQLSTGRDTFASVLDSVRSMAGAVSLEGVVEPAAPPSPPVPDATALASPADAVPTVPTVPAVPGTSTLPGAPGPPGNAPAPGGAFAPITAPTVPVTSRSVVLRPPGAGKADLLALGVPARLLGDAAPGPVPLSDLLKDVPNPPRLARIPGSLVAVVGDTATVMATARQMATRLGLQETDVVLAGDLEAIPGFGRRVQTAAAARRFRDRATADDGILVVAIGVGSEPVDVDRGAEVLEALAPDQVWAVVDARSKPRDCVRWLADVGRGRRVDALAVASVFATEQPGTVLDLGVPVGWVDGLPATRVTWAAVLSRRLGDDARWD</sequence>
<name>A0A1J5QHH2_9ZZZZ</name>
<gene>
    <name evidence="2" type="ORF">GALL_352540</name>
</gene>
<organism evidence="2">
    <name type="scientific">mine drainage metagenome</name>
    <dbReference type="NCBI Taxonomy" id="410659"/>
    <lineage>
        <taxon>unclassified sequences</taxon>
        <taxon>metagenomes</taxon>
        <taxon>ecological metagenomes</taxon>
    </lineage>
</organism>
<evidence type="ECO:0000256" key="1">
    <source>
        <dbReference type="SAM" id="MobiDB-lite"/>
    </source>
</evidence>
<feature type="region of interest" description="Disordered" evidence="1">
    <location>
        <begin position="97"/>
        <end position="117"/>
    </location>
</feature>
<protein>
    <submittedName>
        <fullName evidence="2">Uncharacterized protein</fullName>
    </submittedName>
</protein>
<evidence type="ECO:0000313" key="2">
    <source>
        <dbReference type="EMBL" id="OIQ82958.1"/>
    </source>
</evidence>
<reference evidence="2" key="1">
    <citation type="submission" date="2016-10" db="EMBL/GenBank/DDBJ databases">
        <title>Sequence of Gallionella enrichment culture.</title>
        <authorList>
            <person name="Poehlein A."/>
            <person name="Muehling M."/>
            <person name="Daniel R."/>
        </authorList>
    </citation>
    <scope>NUCLEOTIDE SEQUENCE</scope>
</reference>
<proteinExistence type="predicted"/>